<dbReference type="EMBL" id="CP018799">
    <property type="protein sequence ID" value="ATX79038.1"/>
    <property type="molecule type" value="Genomic_DNA"/>
</dbReference>
<evidence type="ECO:0000313" key="2">
    <source>
        <dbReference type="EMBL" id="ATX79038.1"/>
    </source>
</evidence>
<evidence type="ECO:0000259" key="1">
    <source>
        <dbReference type="Pfam" id="PF12323"/>
    </source>
</evidence>
<dbReference type="AlphaFoldDB" id="A0A2K8KX52"/>
<sequence>MRIHKGYKFRLEPSSEQQSEMIRFAGHNRAVWNQSLRIIKSRLEQRLPIMWFHELNWSMVNLWEKSDEMLWLNEAPSQSLIQTLKHLDRAMRDCFDKNQPNKRMPRFKKERRA</sequence>
<dbReference type="Proteomes" id="UP000231701">
    <property type="component" value="Chromosome"/>
</dbReference>
<dbReference type="Pfam" id="PF12323">
    <property type="entry name" value="HTH_OrfB_IS605"/>
    <property type="match status" value="1"/>
</dbReference>
<gene>
    <name evidence="2" type="ORF">Ga0123461_0604</name>
    <name evidence="3" type="ORF">Ga0123461_1091</name>
</gene>
<evidence type="ECO:0000313" key="4">
    <source>
        <dbReference type="Proteomes" id="UP000231701"/>
    </source>
</evidence>
<dbReference type="InterPro" id="IPR021027">
    <property type="entry name" value="Transposase_put_HTH"/>
</dbReference>
<dbReference type="OrthoDB" id="1551477at2"/>
<feature type="domain" description="Transposase putative helix-turn-helix" evidence="1">
    <location>
        <begin position="1"/>
        <end position="46"/>
    </location>
</feature>
<proteinExistence type="predicted"/>
<organism evidence="3 4">
    <name type="scientific">Mariprofundus aestuarium</name>
    <dbReference type="NCBI Taxonomy" id="1921086"/>
    <lineage>
        <taxon>Bacteria</taxon>
        <taxon>Pseudomonadati</taxon>
        <taxon>Pseudomonadota</taxon>
        <taxon>Candidatius Mariprofundia</taxon>
        <taxon>Mariprofundales</taxon>
        <taxon>Mariprofundaceae</taxon>
        <taxon>Mariprofundus</taxon>
    </lineage>
</organism>
<protein>
    <submittedName>
        <fullName evidence="3">Putative transposase</fullName>
    </submittedName>
</protein>
<reference evidence="3 4" key="1">
    <citation type="submission" date="2016-12" db="EMBL/GenBank/DDBJ databases">
        <title>Isolation and genomic insights into novel planktonic Zetaproteobacteria from stratified waters of the Chesapeake Bay.</title>
        <authorList>
            <person name="McAllister S.M."/>
            <person name="Kato S."/>
            <person name="Chan C.S."/>
            <person name="Chiu B.K."/>
            <person name="Field E.K."/>
        </authorList>
    </citation>
    <scope>NUCLEOTIDE SEQUENCE [LARGE SCALE GENOMIC DNA]</scope>
    <source>
        <strain evidence="3 4">CP-5</strain>
    </source>
</reference>
<keyword evidence="4" id="KW-1185">Reference proteome</keyword>
<dbReference type="KEGG" id="maes:Ga0123461_0604"/>
<evidence type="ECO:0000313" key="3">
    <source>
        <dbReference type="EMBL" id="ATX79510.1"/>
    </source>
</evidence>
<name>A0A2K8KX52_MARES</name>
<dbReference type="KEGG" id="maes:Ga0123461_1091"/>
<accession>A0A2K8KX52</accession>
<dbReference type="EMBL" id="CP018799">
    <property type="protein sequence ID" value="ATX79510.1"/>
    <property type="molecule type" value="Genomic_DNA"/>
</dbReference>